<dbReference type="Pfam" id="PF00248">
    <property type="entry name" value="Aldo_ket_red"/>
    <property type="match status" value="1"/>
</dbReference>
<reference evidence="5 6" key="1">
    <citation type="submission" date="2017-06" db="EMBL/GenBank/DDBJ databases">
        <authorList>
            <person name="Kim H.J."/>
            <person name="Triplett B.A."/>
        </authorList>
    </citation>
    <scope>NUCLEOTIDE SEQUENCE [LARGE SCALE GENOMIC DNA]</scope>
    <source>
        <strain evidence="5 6">DSM 8800</strain>
    </source>
</reference>
<dbReference type="InterPro" id="IPR020471">
    <property type="entry name" value="AKR"/>
</dbReference>
<dbReference type="Gene3D" id="3.20.20.100">
    <property type="entry name" value="NADP-dependent oxidoreductase domain"/>
    <property type="match status" value="1"/>
</dbReference>
<evidence type="ECO:0000256" key="3">
    <source>
        <dbReference type="ARBA" id="ARBA00023002"/>
    </source>
</evidence>
<gene>
    <name evidence="5" type="ORF">SAMN06264855_102114</name>
</gene>
<dbReference type="RefSeq" id="WP_089383570.1">
    <property type="nucleotide sequence ID" value="NZ_FZNQ01000002.1"/>
</dbReference>
<dbReference type="Proteomes" id="UP000198397">
    <property type="component" value="Unassembled WGS sequence"/>
</dbReference>
<sequence>MDLPPVGLGTMGIDDPETVSLALELGYRHLDTARIYDNEAVVGEGLARSAVDRDEVTLATKLWVDDLAREDVAPAARRSAARLDVEEIDLLYVHRPYEPYDPVETIGALADLHEEGLIDAVGVSNFEPAELDAAIETLADRGLTLAAHQTELHPLWYRPELLEHARKHGYTVVAYSPLAGGEAGSVDALVDIADRHGVSPATVSLAWVRSKEPTVAIPKASSEPHLRANLAATDLTLRPEEIDAIDSIERTVELYPE</sequence>
<keyword evidence="6" id="KW-1185">Reference proteome</keyword>
<dbReference type="PRINTS" id="PR00069">
    <property type="entry name" value="ALDKETRDTASE"/>
</dbReference>
<dbReference type="PANTHER" id="PTHR43827">
    <property type="entry name" value="2,5-DIKETO-D-GLUCONIC ACID REDUCTASE"/>
    <property type="match status" value="1"/>
</dbReference>
<dbReference type="PANTHER" id="PTHR43827:SF3">
    <property type="entry name" value="NADP-DEPENDENT OXIDOREDUCTASE DOMAIN-CONTAINING PROTEIN"/>
    <property type="match status" value="1"/>
</dbReference>
<protein>
    <submittedName>
        <fullName evidence="5">2,5-diketo-D-gluconate reductase B</fullName>
    </submittedName>
</protein>
<dbReference type="GO" id="GO:0016616">
    <property type="term" value="F:oxidoreductase activity, acting on the CH-OH group of donors, NAD or NADP as acceptor"/>
    <property type="evidence" value="ECO:0007669"/>
    <property type="project" value="UniProtKB-ARBA"/>
</dbReference>
<dbReference type="SUPFAM" id="SSF51430">
    <property type="entry name" value="NAD(P)-linked oxidoreductase"/>
    <property type="match status" value="1"/>
</dbReference>
<feature type="domain" description="NADP-dependent oxidoreductase" evidence="4">
    <location>
        <begin position="17"/>
        <end position="249"/>
    </location>
</feature>
<proteinExistence type="inferred from homology"/>
<dbReference type="InterPro" id="IPR036812">
    <property type="entry name" value="NAD(P)_OxRdtase_dom_sf"/>
</dbReference>
<keyword evidence="3" id="KW-0560">Oxidoreductase</keyword>
<dbReference type="EMBL" id="FZNQ01000002">
    <property type="protein sequence ID" value="SNR30859.1"/>
    <property type="molecule type" value="Genomic_DNA"/>
</dbReference>
<organism evidence="5 6">
    <name type="scientific">Halorubrum vacuolatum</name>
    <name type="common">Natronobacterium vacuolatum</name>
    <dbReference type="NCBI Taxonomy" id="63740"/>
    <lineage>
        <taxon>Archaea</taxon>
        <taxon>Methanobacteriati</taxon>
        <taxon>Methanobacteriota</taxon>
        <taxon>Stenosarchaea group</taxon>
        <taxon>Halobacteria</taxon>
        <taxon>Halobacteriales</taxon>
        <taxon>Haloferacaceae</taxon>
        <taxon>Halorubrum</taxon>
    </lineage>
</organism>
<dbReference type="InterPro" id="IPR018170">
    <property type="entry name" value="Aldo/ket_reductase_CS"/>
</dbReference>
<dbReference type="PIRSF" id="PIRSF000097">
    <property type="entry name" value="AKR"/>
    <property type="match status" value="1"/>
</dbReference>
<evidence type="ECO:0000256" key="1">
    <source>
        <dbReference type="ARBA" id="ARBA00007905"/>
    </source>
</evidence>
<accession>A0A238VBE5</accession>
<dbReference type="InterPro" id="IPR023210">
    <property type="entry name" value="NADP_OxRdtase_dom"/>
</dbReference>
<evidence type="ECO:0000256" key="2">
    <source>
        <dbReference type="ARBA" id="ARBA00022857"/>
    </source>
</evidence>
<keyword evidence="2" id="KW-0521">NADP</keyword>
<evidence type="ECO:0000313" key="5">
    <source>
        <dbReference type="EMBL" id="SNR30859.1"/>
    </source>
</evidence>
<dbReference type="PROSITE" id="PS00798">
    <property type="entry name" value="ALDOKETO_REDUCTASE_1"/>
    <property type="match status" value="1"/>
</dbReference>
<dbReference type="AlphaFoldDB" id="A0A238VBE5"/>
<evidence type="ECO:0000313" key="6">
    <source>
        <dbReference type="Proteomes" id="UP000198397"/>
    </source>
</evidence>
<dbReference type="OrthoDB" id="275427at2157"/>
<name>A0A238VBE5_HALVU</name>
<evidence type="ECO:0000259" key="4">
    <source>
        <dbReference type="Pfam" id="PF00248"/>
    </source>
</evidence>
<comment type="similarity">
    <text evidence="1">Belongs to the aldo/keto reductase family.</text>
</comment>